<proteinExistence type="predicted"/>
<protein>
    <recommendedName>
        <fullName evidence="2">TIR domain-containing protein</fullName>
    </recommendedName>
</protein>
<evidence type="ECO:0000313" key="1">
    <source>
        <dbReference type="EMBL" id="MPN42060.1"/>
    </source>
</evidence>
<comment type="caution">
    <text evidence="1">The sequence shown here is derived from an EMBL/GenBank/DDBJ whole genome shotgun (WGS) entry which is preliminary data.</text>
</comment>
<sequence length="95" mass="10958">MNGDLLQKDHFPNINPNIFISHSHADEDTAIAIAVWLKKYLDVNSFIDSLIWENEQELRNKLNRCGRSNDVGVYMMLANAVHHPQKSMCLVYKLC</sequence>
<evidence type="ECO:0008006" key="2">
    <source>
        <dbReference type="Google" id="ProtNLM"/>
    </source>
</evidence>
<dbReference type="AlphaFoldDB" id="A0A645HT80"/>
<dbReference type="EMBL" id="VSSQ01099521">
    <property type="protein sequence ID" value="MPN42060.1"/>
    <property type="molecule type" value="Genomic_DNA"/>
</dbReference>
<name>A0A645HT80_9ZZZZ</name>
<reference evidence="1" key="1">
    <citation type="submission" date="2019-08" db="EMBL/GenBank/DDBJ databases">
        <authorList>
            <person name="Kucharzyk K."/>
            <person name="Murdoch R.W."/>
            <person name="Higgins S."/>
            <person name="Loffler F."/>
        </authorList>
    </citation>
    <scope>NUCLEOTIDE SEQUENCE</scope>
</reference>
<gene>
    <name evidence="1" type="ORF">SDC9_189616</name>
</gene>
<organism evidence="1">
    <name type="scientific">bioreactor metagenome</name>
    <dbReference type="NCBI Taxonomy" id="1076179"/>
    <lineage>
        <taxon>unclassified sequences</taxon>
        <taxon>metagenomes</taxon>
        <taxon>ecological metagenomes</taxon>
    </lineage>
</organism>
<accession>A0A645HT80</accession>